<keyword evidence="3" id="KW-1185">Reference proteome</keyword>
<feature type="transmembrane region" description="Helical" evidence="1">
    <location>
        <begin position="132"/>
        <end position="148"/>
    </location>
</feature>
<feature type="transmembrane region" description="Helical" evidence="1">
    <location>
        <begin position="314"/>
        <end position="337"/>
    </location>
</feature>
<comment type="caution">
    <text evidence="2">The sequence shown here is derived from an EMBL/GenBank/DDBJ whole genome shotgun (WGS) entry which is preliminary data.</text>
</comment>
<evidence type="ECO:0000313" key="2">
    <source>
        <dbReference type="EMBL" id="KRK83793.1"/>
    </source>
</evidence>
<feature type="transmembrane region" description="Helical" evidence="1">
    <location>
        <begin position="279"/>
        <end position="302"/>
    </location>
</feature>
<feature type="transmembrane region" description="Helical" evidence="1">
    <location>
        <begin position="376"/>
        <end position="397"/>
    </location>
</feature>
<dbReference type="RefSeq" id="WP_056951488.1">
    <property type="nucleotide sequence ID" value="NZ_AZDY01000035.1"/>
</dbReference>
<dbReference type="AlphaFoldDB" id="A0A0R1KTF2"/>
<accession>A0A0R1KTF2</accession>
<feature type="transmembrane region" description="Helical" evidence="1">
    <location>
        <begin position="94"/>
        <end position="112"/>
    </location>
</feature>
<feature type="transmembrane region" description="Helical" evidence="1">
    <location>
        <begin position="251"/>
        <end position="273"/>
    </location>
</feature>
<keyword evidence="1" id="KW-0472">Membrane</keyword>
<dbReference type="PATRIC" id="fig|1423788.3.peg.1415"/>
<proteinExistence type="predicted"/>
<feature type="transmembrane region" description="Helical" evidence="1">
    <location>
        <begin position="196"/>
        <end position="214"/>
    </location>
</feature>
<feature type="transmembrane region" description="Helical" evidence="1">
    <location>
        <begin position="409"/>
        <end position="432"/>
    </location>
</feature>
<organism evidence="2 3">
    <name type="scientific">Companilactobacillus bobalius DSM 19674</name>
    <dbReference type="NCBI Taxonomy" id="1423788"/>
    <lineage>
        <taxon>Bacteria</taxon>
        <taxon>Bacillati</taxon>
        <taxon>Bacillota</taxon>
        <taxon>Bacilli</taxon>
        <taxon>Lactobacillales</taxon>
        <taxon>Lactobacillaceae</taxon>
        <taxon>Companilactobacillus</taxon>
        <taxon>Companilactobacillus bobalius</taxon>
    </lineage>
</organism>
<gene>
    <name evidence="2" type="ORF">FC78_GL001377</name>
</gene>
<dbReference type="Proteomes" id="UP000051515">
    <property type="component" value="Unassembled WGS sequence"/>
</dbReference>
<keyword evidence="1" id="KW-0812">Transmembrane</keyword>
<protein>
    <submittedName>
        <fullName evidence="2">Uncharacterized protein</fullName>
    </submittedName>
</protein>
<evidence type="ECO:0000313" key="3">
    <source>
        <dbReference type="Proteomes" id="UP000051515"/>
    </source>
</evidence>
<sequence length="436" mass="49434">MKRITNVFNEGVLDLLANAGVAIPYFFCLTLYNQNKNIFVYALPFLMLYTFRALGMLLTTFITLPASTMLAMSSLFGVIGSLCILGAGNPVFGIIGGILLGLASSWIWPYYLTVRSRGKMDKEFKFNRMHTLSVILTLILLVVVQLIATQTKMLSLSFVLLAFLFFAAMVGGMNITHRLTFYQGIETKQKFRVNSLFSLIVLASLVMLVFIIRYTRLKAVSQTFDLIISIVAIMLFLFLAYYQIDIHKKIFPVSLVAINRGVIMNYVMLYAVFDSTVRFGFNSLMLIYAIYLIGFELGPVILKKYQSFRYPLLLIGLVLSLFNFTYFVGLFLCAIFVGTDNRILNDALYNHPDLDSERAFLIKYQLSCIGNVSQQLVYMTTIYFISYFAKINALGFFNNHVTDGPTNSVLYGVHIFITAVVFIYAATTFYFAHEKE</sequence>
<feature type="transmembrane region" description="Helical" evidence="1">
    <location>
        <begin position="154"/>
        <end position="175"/>
    </location>
</feature>
<keyword evidence="1" id="KW-1133">Transmembrane helix</keyword>
<evidence type="ECO:0000256" key="1">
    <source>
        <dbReference type="SAM" id="Phobius"/>
    </source>
</evidence>
<reference evidence="2 3" key="1">
    <citation type="journal article" date="2015" name="Genome Announc.">
        <title>Expanding the biotechnology potential of lactobacilli through comparative genomics of 213 strains and associated genera.</title>
        <authorList>
            <person name="Sun Z."/>
            <person name="Harris H.M."/>
            <person name="McCann A."/>
            <person name="Guo C."/>
            <person name="Argimon S."/>
            <person name="Zhang W."/>
            <person name="Yang X."/>
            <person name="Jeffery I.B."/>
            <person name="Cooney J.C."/>
            <person name="Kagawa T.F."/>
            <person name="Liu W."/>
            <person name="Song Y."/>
            <person name="Salvetti E."/>
            <person name="Wrobel A."/>
            <person name="Rasinkangas P."/>
            <person name="Parkhill J."/>
            <person name="Rea M.C."/>
            <person name="O'Sullivan O."/>
            <person name="Ritari J."/>
            <person name="Douillard F.P."/>
            <person name="Paul Ross R."/>
            <person name="Yang R."/>
            <person name="Briner A.E."/>
            <person name="Felis G.E."/>
            <person name="de Vos W.M."/>
            <person name="Barrangou R."/>
            <person name="Klaenhammer T.R."/>
            <person name="Caufield P.W."/>
            <person name="Cui Y."/>
            <person name="Zhang H."/>
            <person name="O'Toole P.W."/>
        </authorList>
    </citation>
    <scope>NUCLEOTIDE SEQUENCE [LARGE SCALE GENOMIC DNA]</scope>
    <source>
        <strain evidence="2 3">DSM 19674</strain>
    </source>
</reference>
<feature type="transmembrane region" description="Helical" evidence="1">
    <location>
        <begin position="12"/>
        <end position="32"/>
    </location>
</feature>
<feature type="transmembrane region" description="Helical" evidence="1">
    <location>
        <begin position="226"/>
        <end position="244"/>
    </location>
</feature>
<dbReference type="STRING" id="1423788.FC78_GL001377"/>
<dbReference type="EMBL" id="AZDY01000035">
    <property type="protein sequence ID" value="KRK83793.1"/>
    <property type="molecule type" value="Genomic_DNA"/>
</dbReference>
<dbReference type="OrthoDB" id="2145319at2"/>
<name>A0A0R1KTF2_9LACO</name>